<gene>
    <name evidence="5" type="ORF">A2V69_02505</name>
</gene>
<name>A0A1G2F321_9BACT</name>
<protein>
    <recommendedName>
        <fullName evidence="7">ABC transporter substrate-binding protein</fullName>
    </recommendedName>
</protein>
<feature type="transmembrane region" description="Helical" evidence="4">
    <location>
        <begin position="7"/>
        <end position="28"/>
    </location>
</feature>
<keyword evidence="4" id="KW-0472">Membrane</keyword>
<keyword evidence="3" id="KW-0732">Signal</keyword>
<dbReference type="GO" id="GO:0055052">
    <property type="term" value="C:ATP-binding cassette (ABC) transporter complex, substrate-binding subunit-containing"/>
    <property type="evidence" value="ECO:0007669"/>
    <property type="project" value="TreeGrafter"/>
</dbReference>
<dbReference type="PANTHER" id="PTHR30061:SF50">
    <property type="entry name" value="MALTOSE_MALTODEXTRIN-BINDING PERIPLASMIC PROTEIN"/>
    <property type="match status" value="1"/>
</dbReference>
<dbReference type="PANTHER" id="PTHR30061">
    <property type="entry name" value="MALTOSE-BINDING PERIPLASMIC PROTEIN"/>
    <property type="match status" value="1"/>
</dbReference>
<keyword evidence="4" id="KW-0812">Transmembrane</keyword>
<keyword evidence="2" id="KW-0813">Transport</keyword>
<dbReference type="EMBL" id="MHMT01000020">
    <property type="protein sequence ID" value="OGZ32327.1"/>
    <property type="molecule type" value="Genomic_DNA"/>
</dbReference>
<evidence type="ECO:0000256" key="2">
    <source>
        <dbReference type="ARBA" id="ARBA00022448"/>
    </source>
</evidence>
<comment type="similarity">
    <text evidence="1">Belongs to the bacterial solute-binding protein 1 family.</text>
</comment>
<dbReference type="SUPFAM" id="SSF53850">
    <property type="entry name" value="Periplasmic binding protein-like II"/>
    <property type="match status" value="1"/>
</dbReference>
<proteinExistence type="inferred from homology"/>
<keyword evidence="4" id="KW-1133">Transmembrane helix</keyword>
<evidence type="ECO:0008006" key="7">
    <source>
        <dbReference type="Google" id="ProtNLM"/>
    </source>
</evidence>
<organism evidence="5 6">
    <name type="scientific">Candidatus Portnoybacteria bacterium RBG_13_40_8</name>
    <dbReference type="NCBI Taxonomy" id="1801990"/>
    <lineage>
        <taxon>Bacteria</taxon>
        <taxon>Candidatus Portnoyibacteriota</taxon>
    </lineage>
</organism>
<dbReference type="STRING" id="1801990.A2V69_02505"/>
<dbReference type="Pfam" id="PF01547">
    <property type="entry name" value="SBP_bac_1"/>
    <property type="match status" value="1"/>
</dbReference>
<dbReference type="Gene3D" id="3.40.190.10">
    <property type="entry name" value="Periplasmic binding protein-like II"/>
    <property type="match status" value="1"/>
</dbReference>
<comment type="caution">
    <text evidence="5">The sequence shown here is derived from an EMBL/GenBank/DDBJ whole genome shotgun (WGS) entry which is preliminary data.</text>
</comment>
<accession>A0A1G2F321</accession>
<dbReference type="GO" id="GO:0042956">
    <property type="term" value="P:maltodextrin transmembrane transport"/>
    <property type="evidence" value="ECO:0007669"/>
    <property type="project" value="TreeGrafter"/>
</dbReference>
<reference evidence="5 6" key="1">
    <citation type="journal article" date="2016" name="Nat. Commun.">
        <title>Thousands of microbial genomes shed light on interconnected biogeochemical processes in an aquifer system.</title>
        <authorList>
            <person name="Anantharaman K."/>
            <person name="Brown C.T."/>
            <person name="Hug L.A."/>
            <person name="Sharon I."/>
            <person name="Castelle C.J."/>
            <person name="Probst A.J."/>
            <person name="Thomas B.C."/>
            <person name="Singh A."/>
            <person name="Wilkins M.J."/>
            <person name="Karaoz U."/>
            <person name="Brodie E.L."/>
            <person name="Williams K.H."/>
            <person name="Hubbard S.S."/>
            <person name="Banfield J.F."/>
        </authorList>
    </citation>
    <scope>NUCLEOTIDE SEQUENCE [LARGE SCALE GENOMIC DNA]</scope>
</reference>
<dbReference type="InterPro" id="IPR006059">
    <property type="entry name" value="SBP"/>
</dbReference>
<evidence type="ECO:0000256" key="1">
    <source>
        <dbReference type="ARBA" id="ARBA00008520"/>
    </source>
</evidence>
<evidence type="ECO:0000313" key="6">
    <source>
        <dbReference type="Proteomes" id="UP000177810"/>
    </source>
</evidence>
<dbReference type="AlphaFoldDB" id="A0A1G2F321"/>
<dbReference type="GO" id="GO:0015768">
    <property type="term" value="P:maltose transport"/>
    <property type="evidence" value="ECO:0007669"/>
    <property type="project" value="TreeGrafter"/>
</dbReference>
<sequence>MSRKQLLMIAGGIVLILVFIFFLCPTLFPGLCKKPCKKVMVDLEIWGVYDEPEVFNKLIETYEKQNKECVNIKIDYKKKNFNDYEEELINAFASDKAPDIFMIHNTWLPKHKDKIKESSETILPFVDFRTAFVDVVEQDITDENMIYGLPLYVDTLALYYNKEYFNTAGISYPPATWDDLILAAEKLTKRNQSGQIERAGITLGTVENINRPTDILSLLMLQNGTEMVSENRDSVNFDNSVRREDSLYYPGQDALRFYTDFANPSKITYTWNRQMPYSIDAFTEGKAAMMINYSHHIATIKSKAPYLNFAVSPMPQLKERNFDINYANYWAFAVSERTKLPEEAWKFLIYLTNKENSQKYLENTKKPTARRDLVDWQKEDLEFGVFAKQSLTAKSWYQIDNNKVETILANAITSVNLGSSSISRALETAASQINLLMKK</sequence>
<evidence type="ECO:0000256" key="3">
    <source>
        <dbReference type="ARBA" id="ARBA00022729"/>
    </source>
</evidence>
<evidence type="ECO:0000313" key="5">
    <source>
        <dbReference type="EMBL" id="OGZ32327.1"/>
    </source>
</evidence>
<dbReference type="Proteomes" id="UP000177810">
    <property type="component" value="Unassembled WGS sequence"/>
</dbReference>
<evidence type="ECO:0000256" key="4">
    <source>
        <dbReference type="SAM" id="Phobius"/>
    </source>
</evidence>
<dbReference type="GO" id="GO:1901982">
    <property type="term" value="F:maltose binding"/>
    <property type="evidence" value="ECO:0007669"/>
    <property type="project" value="TreeGrafter"/>
</dbReference>